<evidence type="ECO:0000256" key="1">
    <source>
        <dbReference type="ARBA" id="ARBA00023242"/>
    </source>
</evidence>
<feature type="domain" description="Xylanolytic transcriptional activator regulatory" evidence="3">
    <location>
        <begin position="65"/>
        <end position="307"/>
    </location>
</feature>
<organism evidence="4 5">
    <name type="scientific">Orbilia javanica</name>
    <dbReference type="NCBI Taxonomy" id="47235"/>
    <lineage>
        <taxon>Eukaryota</taxon>
        <taxon>Fungi</taxon>
        <taxon>Dikarya</taxon>
        <taxon>Ascomycota</taxon>
        <taxon>Pezizomycotina</taxon>
        <taxon>Orbiliomycetes</taxon>
        <taxon>Orbiliales</taxon>
        <taxon>Orbiliaceae</taxon>
        <taxon>Orbilia</taxon>
    </lineage>
</organism>
<reference evidence="4 5" key="1">
    <citation type="submission" date="2019-10" db="EMBL/GenBank/DDBJ databases">
        <authorList>
            <person name="Palmer J.M."/>
        </authorList>
    </citation>
    <scope>NUCLEOTIDE SEQUENCE [LARGE SCALE GENOMIC DNA]</scope>
    <source>
        <strain evidence="4 5">TWF718</strain>
    </source>
</reference>
<feature type="region of interest" description="Disordered" evidence="2">
    <location>
        <begin position="496"/>
        <end position="521"/>
    </location>
</feature>
<dbReference type="PANTHER" id="PTHR47256:SF10">
    <property type="entry name" value="ZN(II)2CYS6 TRANSCRIPTION FACTOR (EUROFUNG)"/>
    <property type="match status" value="1"/>
</dbReference>
<dbReference type="GO" id="GO:0003677">
    <property type="term" value="F:DNA binding"/>
    <property type="evidence" value="ECO:0007669"/>
    <property type="project" value="InterPro"/>
</dbReference>
<evidence type="ECO:0000313" key="5">
    <source>
        <dbReference type="Proteomes" id="UP001313282"/>
    </source>
</evidence>
<dbReference type="GO" id="GO:0008270">
    <property type="term" value="F:zinc ion binding"/>
    <property type="evidence" value="ECO:0007669"/>
    <property type="project" value="InterPro"/>
</dbReference>
<evidence type="ECO:0000313" key="4">
    <source>
        <dbReference type="EMBL" id="KAK6331800.1"/>
    </source>
</evidence>
<feature type="region of interest" description="Disordered" evidence="2">
    <location>
        <begin position="1"/>
        <end position="26"/>
    </location>
</feature>
<dbReference type="InterPro" id="IPR053187">
    <property type="entry name" value="Notoamide_regulator"/>
</dbReference>
<dbReference type="Pfam" id="PF04082">
    <property type="entry name" value="Fungal_trans"/>
    <property type="match status" value="1"/>
</dbReference>
<name>A0AAN8RCA6_9PEZI</name>
<proteinExistence type="predicted"/>
<feature type="compositionally biased region" description="Polar residues" evidence="2">
    <location>
        <begin position="12"/>
        <end position="21"/>
    </location>
</feature>
<accession>A0AAN8RCA6</accession>
<dbReference type="GO" id="GO:0006351">
    <property type="term" value="P:DNA-templated transcription"/>
    <property type="evidence" value="ECO:0007669"/>
    <property type="project" value="InterPro"/>
</dbReference>
<evidence type="ECO:0000259" key="3">
    <source>
        <dbReference type="Pfam" id="PF04082"/>
    </source>
</evidence>
<protein>
    <recommendedName>
        <fullName evidence="3">Xylanolytic transcriptional activator regulatory domain-containing protein</fullName>
    </recommendedName>
</protein>
<evidence type="ECO:0000256" key="2">
    <source>
        <dbReference type="SAM" id="MobiDB-lite"/>
    </source>
</evidence>
<feature type="compositionally biased region" description="Acidic residues" evidence="2">
    <location>
        <begin position="1"/>
        <end position="10"/>
    </location>
</feature>
<dbReference type="Proteomes" id="UP001313282">
    <property type="component" value="Unassembled WGS sequence"/>
</dbReference>
<dbReference type="EMBL" id="JAVHNR010000010">
    <property type="protein sequence ID" value="KAK6331800.1"/>
    <property type="molecule type" value="Genomic_DNA"/>
</dbReference>
<dbReference type="PANTHER" id="PTHR47256">
    <property type="entry name" value="ZN(II)2CYS6 TRANSCRIPTION FACTOR (EUROFUNG)-RELATED"/>
    <property type="match status" value="1"/>
</dbReference>
<keyword evidence="5" id="KW-1185">Reference proteome</keyword>
<gene>
    <name evidence="4" type="ORF">TWF718_002342</name>
</gene>
<sequence length="551" mass="62793">MGEDQVEIDNEAGSSQSTSQPYHRKRGKTIDAMDIGSIVQISITDVPSQPWTTVTTNDEFVSHLIQLYFTWEAPVYDMVEKSLFIAEMRSGDPTSSRYCSPLLVNAMLATACRYSDRDASFEDGDDPLSCGNHFFEEAKRLWQVGDQSTCLTNMQSLAIMHYFESHRANDGVGINYFDTAMNMYHELALKDHDVSDASESPLELSWPCWKLWVCRCYASIVLREPYFIPPPNLPEPKMPDQVDLNDTWHPYPQLTRSRPYPKMEMMRQCIAFAKVIQETTVYLYSKSTTKYEPKAILDIHQKFRAWYDGYINAVNRTDSDLGPDMTMRIWYHALEIHLFRGSITTAAPVCAENTQMISSALDIICNSAKLQRAYFQLYGAKAIILLTYNSFQSALFTLYFLEFPEYKEAFIEHVKMLSRLAKKRGMSAFQLYTVKALARREGVQLPDETLGILQELEPAKLNFEKRLSRIPVPALSSKAATLSRFKEELSSVRARAAETGSPSLADVGPRATEDTTGRPSRTRLFNFDEIDPILGGLSDFYQQMLTLEDKE</sequence>
<dbReference type="AlphaFoldDB" id="A0AAN8RCA6"/>
<keyword evidence="1" id="KW-0539">Nucleus</keyword>
<dbReference type="InterPro" id="IPR007219">
    <property type="entry name" value="XnlR_reg_dom"/>
</dbReference>
<comment type="caution">
    <text evidence="4">The sequence shown here is derived from an EMBL/GenBank/DDBJ whole genome shotgun (WGS) entry which is preliminary data.</text>
</comment>
<dbReference type="CDD" id="cd12148">
    <property type="entry name" value="fungal_TF_MHR"/>
    <property type="match status" value="1"/>
</dbReference>